<dbReference type="InParanoid" id="E5A9V1"/>
<evidence type="ECO:0000313" key="1">
    <source>
        <dbReference type="EMBL" id="CBY00442.1"/>
    </source>
</evidence>
<accession>E5A9V1</accession>
<evidence type="ECO:0000313" key="2">
    <source>
        <dbReference type="Proteomes" id="UP000002668"/>
    </source>
</evidence>
<dbReference type="HOGENOM" id="CLU_2386589_0_0_1"/>
<name>E5A9V1_LEPMJ</name>
<proteinExistence type="predicted"/>
<reference evidence="2" key="1">
    <citation type="journal article" date="2011" name="Nat. Commun.">
        <title>Effector diversification within compartments of the Leptosphaeria maculans genome affected by Repeat-Induced Point mutations.</title>
        <authorList>
            <person name="Rouxel T."/>
            <person name="Grandaubert J."/>
            <person name="Hane J.K."/>
            <person name="Hoede C."/>
            <person name="van de Wouw A.P."/>
            <person name="Couloux A."/>
            <person name="Dominguez V."/>
            <person name="Anthouard V."/>
            <person name="Bally P."/>
            <person name="Bourras S."/>
            <person name="Cozijnsen A.J."/>
            <person name="Ciuffetti L.M."/>
            <person name="Degrave A."/>
            <person name="Dilmaghani A."/>
            <person name="Duret L."/>
            <person name="Fudal I."/>
            <person name="Goodwin S.B."/>
            <person name="Gout L."/>
            <person name="Glaser N."/>
            <person name="Linglin J."/>
            <person name="Kema G.H.J."/>
            <person name="Lapalu N."/>
            <person name="Lawrence C.B."/>
            <person name="May K."/>
            <person name="Meyer M."/>
            <person name="Ollivier B."/>
            <person name="Poulain J."/>
            <person name="Schoch C.L."/>
            <person name="Simon A."/>
            <person name="Spatafora J.W."/>
            <person name="Stachowiak A."/>
            <person name="Turgeon B.G."/>
            <person name="Tyler B.M."/>
            <person name="Vincent D."/>
            <person name="Weissenbach J."/>
            <person name="Amselem J."/>
            <person name="Quesneville H."/>
            <person name="Oliver R.P."/>
            <person name="Wincker P."/>
            <person name="Balesdent M.-H."/>
            <person name="Howlett B.J."/>
        </authorList>
    </citation>
    <scope>NUCLEOTIDE SEQUENCE [LARGE SCALE GENOMIC DNA]</scope>
    <source>
        <strain evidence="2">JN3 / isolate v23.1.3 / race Av1-4-5-6-7-8</strain>
    </source>
</reference>
<dbReference type="AlphaFoldDB" id="E5A9V1"/>
<sequence length="94" mass="10253">MPTQPFHQSLQAKARVGNLYPSLPPNCASPITDVAIDCYPRDKTACDRKSEHGAGQSLEGGTLGFGSGFRLTFLIYGTAIVNARGPRRRLYKEL</sequence>
<dbReference type="EMBL" id="FP929138">
    <property type="protein sequence ID" value="CBY00442.1"/>
    <property type="molecule type" value="Genomic_DNA"/>
</dbReference>
<dbReference type="VEuPathDB" id="FungiDB:LEMA_P015720.1"/>
<gene>
    <name evidence="1" type="ORF">LEMA_P015720.1</name>
</gene>
<organism evidence="2">
    <name type="scientific">Leptosphaeria maculans (strain JN3 / isolate v23.1.3 / race Av1-4-5-6-7-8)</name>
    <name type="common">Blackleg fungus</name>
    <name type="synonym">Phoma lingam</name>
    <dbReference type="NCBI Taxonomy" id="985895"/>
    <lineage>
        <taxon>Eukaryota</taxon>
        <taxon>Fungi</taxon>
        <taxon>Dikarya</taxon>
        <taxon>Ascomycota</taxon>
        <taxon>Pezizomycotina</taxon>
        <taxon>Dothideomycetes</taxon>
        <taxon>Pleosporomycetidae</taxon>
        <taxon>Pleosporales</taxon>
        <taxon>Pleosporineae</taxon>
        <taxon>Leptosphaeriaceae</taxon>
        <taxon>Plenodomus</taxon>
        <taxon>Plenodomus lingam/Leptosphaeria maculans species complex</taxon>
    </lineage>
</organism>
<protein>
    <submittedName>
        <fullName evidence="1">Predicted protein</fullName>
    </submittedName>
</protein>
<dbReference type="Proteomes" id="UP000002668">
    <property type="component" value="Genome"/>
</dbReference>
<keyword evidence="2" id="KW-1185">Reference proteome</keyword>